<accession>A0ABW7VQ07</accession>
<proteinExistence type="predicted"/>
<keyword evidence="5" id="KW-1185">Reference proteome</keyword>
<feature type="domain" description="GmrSD restriction endonucleases C-terminal" evidence="2">
    <location>
        <begin position="456"/>
        <end position="601"/>
    </location>
</feature>
<dbReference type="InterPro" id="IPR011089">
    <property type="entry name" value="GmrSD_C"/>
</dbReference>
<feature type="domain" description="GmrSD restriction endonucleases N-terminal" evidence="1">
    <location>
        <begin position="14"/>
        <end position="232"/>
    </location>
</feature>
<organism evidence="4 5">
    <name type="scientific">Nocardia testacea</name>
    <dbReference type="NCBI Taxonomy" id="248551"/>
    <lineage>
        <taxon>Bacteria</taxon>
        <taxon>Bacillati</taxon>
        <taxon>Actinomycetota</taxon>
        <taxon>Actinomycetes</taxon>
        <taxon>Mycobacteriales</taxon>
        <taxon>Nocardiaceae</taxon>
        <taxon>Nocardia</taxon>
    </lineage>
</organism>
<sequence>MADSPISGFGVTIEGVFSSRRYRLDTYQREFSWTRSEVRRLVYDLRHRFMEDHRPTHERRKVAEYAPYFLGSFVYHEDEGITYIVDGQQRISTLHLFLIFLQCLLRDAGLDGDADSLNPLIKSTSYGQSTFTIDISERADLLEHVFRDDDYALPVNAPAGSRRLWEAADELESIFPDDLRDETLPYFVDWLLHRVCMVGIKAISRAQGWEIYEGVNDRGVRLGPLDLLKSLLLRSVSGETAGIDNKWRAMITDLAAVDPNAPTRFLKSFFVGRYAQSVEDAARVDELYSQLTDDPVQAGEFYGWLRDSVGRLGIKKQDQYRELIDDMSLYAQHYCTMERASQVFSAELPHVFFNRYNRVGGQFGAILAAVDRRDSSVAVKEKAELVGQYLDLVFVWRFLGGLPVAEDDLAAVAWDVIPDLRNSSSASANALRAVLAEHVRVLDYGFTGMSTLGLQASNKRQIRYLLSRLTAFVAVGCQKPDDSGRYLAEDVPFEIEHIWANKFDRYQAEVVTRQAFDAHRNRLGALVLLPKSDNASYRDRPFDEKVAWYQRQNDLAASLHRDHRNHNARFNRLVKEIKLEKEFRGYAKFNMASIAERQDLYKKLCEKIWSPEKFGVKPVVFPQASDPAARRTRAHYAVAVKDLIDIGVLAANQKLTGRRRGQIYEAQVLSDGRVQLPTGEVFGSLSAAGQFVLGTKSCQGWSFWKAQGDNGDVALVDLRRQVLESGLLEQPSLVGNNGR</sequence>
<gene>
    <name evidence="4" type="ORF">ACH49Z_02460</name>
</gene>
<dbReference type="PANTHER" id="PTHR35149:SF1">
    <property type="entry name" value="DUF5655 DOMAIN-CONTAINING PROTEIN"/>
    <property type="match status" value="1"/>
</dbReference>
<evidence type="ECO:0000259" key="1">
    <source>
        <dbReference type="Pfam" id="PF03235"/>
    </source>
</evidence>
<comment type="caution">
    <text evidence="4">The sequence shown here is derived from an EMBL/GenBank/DDBJ whole genome shotgun (WGS) entry which is preliminary data.</text>
</comment>
<evidence type="ECO:0000259" key="3">
    <source>
        <dbReference type="Pfam" id="PF18755"/>
    </source>
</evidence>
<evidence type="ECO:0000259" key="2">
    <source>
        <dbReference type="Pfam" id="PF07510"/>
    </source>
</evidence>
<evidence type="ECO:0000313" key="5">
    <source>
        <dbReference type="Proteomes" id="UP001611494"/>
    </source>
</evidence>
<dbReference type="Pfam" id="PF07510">
    <property type="entry name" value="GmrSD_C"/>
    <property type="match status" value="1"/>
</dbReference>
<evidence type="ECO:0000313" key="4">
    <source>
        <dbReference type="EMBL" id="MFI2228697.1"/>
    </source>
</evidence>
<dbReference type="Pfam" id="PF18755">
    <property type="entry name" value="RAMA"/>
    <property type="match status" value="1"/>
</dbReference>
<dbReference type="Proteomes" id="UP001611494">
    <property type="component" value="Unassembled WGS sequence"/>
</dbReference>
<dbReference type="EMBL" id="JBIRYL010000001">
    <property type="protein sequence ID" value="MFI2228697.1"/>
    <property type="molecule type" value="Genomic_DNA"/>
</dbReference>
<dbReference type="RefSeq" id="WP_397059054.1">
    <property type="nucleotide sequence ID" value="NZ_JBIRYL010000001.1"/>
</dbReference>
<feature type="domain" description="RAMA" evidence="3">
    <location>
        <begin position="624"/>
        <end position="724"/>
    </location>
</feature>
<dbReference type="Pfam" id="PF03235">
    <property type="entry name" value="GmrSD_N"/>
    <property type="match status" value="1"/>
</dbReference>
<dbReference type="InterPro" id="IPR040843">
    <property type="entry name" value="RAMA"/>
</dbReference>
<protein>
    <submittedName>
        <fullName evidence="4">DUF262 domain-containing protein</fullName>
    </submittedName>
</protein>
<name>A0ABW7VQ07_9NOCA</name>
<reference evidence="4 5" key="1">
    <citation type="submission" date="2024-10" db="EMBL/GenBank/DDBJ databases">
        <title>The Natural Products Discovery Center: Release of the First 8490 Sequenced Strains for Exploring Actinobacteria Biosynthetic Diversity.</title>
        <authorList>
            <person name="Kalkreuter E."/>
            <person name="Kautsar S.A."/>
            <person name="Yang D."/>
            <person name="Bader C.D."/>
            <person name="Teijaro C.N."/>
            <person name="Fluegel L."/>
            <person name="Davis C.M."/>
            <person name="Simpson J.R."/>
            <person name="Lauterbach L."/>
            <person name="Steele A.D."/>
            <person name="Gui C."/>
            <person name="Meng S."/>
            <person name="Li G."/>
            <person name="Viehrig K."/>
            <person name="Ye F."/>
            <person name="Su P."/>
            <person name="Kiefer A.F."/>
            <person name="Nichols A."/>
            <person name="Cepeda A.J."/>
            <person name="Yan W."/>
            <person name="Fan B."/>
            <person name="Jiang Y."/>
            <person name="Adhikari A."/>
            <person name="Zheng C.-J."/>
            <person name="Schuster L."/>
            <person name="Cowan T.M."/>
            <person name="Smanski M.J."/>
            <person name="Chevrette M.G."/>
            <person name="De Carvalho L.P.S."/>
            <person name="Shen B."/>
        </authorList>
    </citation>
    <scope>NUCLEOTIDE SEQUENCE [LARGE SCALE GENOMIC DNA]</scope>
    <source>
        <strain evidence="4 5">NPDC019377</strain>
    </source>
</reference>
<dbReference type="PANTHER" id="PTHR35149">
    <property type="entry name" value="SLL5132 PROTEIN"/>
    <property type="match status" value="1"/>
</dbReference>
<dbReference type="InterPro" id="IPR004919">
    <property type="entry name" value="GmrSD_N"/>
</dbReference>